<protein>
    <submittedName>
        <fullName evidence="1">Uncharacterized protein</fullName>
    </submittedName>
</protein>
<organism evidence="1 2">
    <name type="scientific">Vigna angularis var. angularis</name>
    <dbReference type="NCBI Taxonomy" id="157739"/>
    <lineage>
        <taxon>Eukaryota</taxon>
        <taxon>Viridiplantae</taxon>
        <taxon>Streptophyta</taxon>
        <taxon>Embryophyta</taxon>
        <taxon>Tracheophyta</taxon>
        <taxon>Spermatophyta</taxon>
        <taxon>Magnoliopsida</taxon>
        <taxon>eudicotyledons</taxon>
        <taxon>Gunneridae</taxon>
        <taxon>Pentapetalae</taxon>
        <taxon>rosids</taxon>
        <taxon>fabids</taxon>
        <taxon>Fabales</taxon>
        <taxon>Fabaceae</taxon>
        <taxon>Papilionoideae</taxon>
        <taxon>50 kb inversion clade</taxon>
        <taxon>NPAAA clade</taxon>
        <taxon>indigoferoid/millettioid clade</taxon>
        <taxon>Phaseoleae</taxon>
        <taxon>Vigna</taxon>
    </lineage>
</organism>
<evidence type="ECO:0000313" key="2">
    <source>
        <dbReference type="Proteomes" id="UP000291084"/>
    </source>
</evidence>
<dbReference type="AlphaFoldDB" id="A0A0S3S9I0"/>
<feature type="non-terminal residue" evidence="1">
    <location>
        <position position="1"/>
    </location>
</feature>
<proteinExistence type="predicted"/>
<reference evidence="1 2" key="1">
    <citation type="journal article" date="2015" name="Sci. Rep.">
        <title>The power of single molecule real-time sequencing technology in the de novo assembly of a eukaryotic genome.</title>
        <authorList>
            <person name="Sakai H."/>
            <person name="Naito K."/>
            <person name="Ogiso-Tanaka E."/>
            <person name="Takahashi Y."/>
            <person name="Iseki K."/>
            <person name="Muto C."/>
            <person name="Satou K."/>
            <person name="Teruya K."/>
            <person name="Shiroma A."/>
            <person name="Shimoji M."/>
            <person name="Hirano T."/>
            <person name="Itoh T."/>
            <person name="Kaga A."/>
            <person name="Tomooka N."/>
        </authorList>
    </citation>
    <scope>NUCLEOTIDE SEQUENCE [LARGE SCALE GENOMIC DNA]</scope>
    <source>
        <strain evidence="2">cv. Shumari</strain>
    </source>
</reference>
<accession>A0A0S3S9I0</accession>
<dbReference type="Proteomes" id="UP000291084">
    <property type="component" value="Chromosome 6"/>
</dbReference>
<gene>
    <name evidence="1" type="primary">Vigan.06G041900</name>
    <name evidence="1" type="ORF">VIGAN_06041900</name>
</gene>
<dbReference type="EMBL" id="AP015039">
    <property type="protein sequence ID" value="BAT89463.1"/>
    <property type="molecule type" value="Genomic_DNA"/>
</dbReference>
<name>A0A0S3S9I0_PHAAN</name>
<keyword evidence="2" id="KW-1185">Reference proteome</keyword>
<evidence type="ECO:0000313" key="1">
    <source>
        <dbReference type="EMBL" id="BAT89463.1"/>
    </source>
</evidence>
<sequence>VSFFNCIAGLYCVVMYMGKSNLMLWVYYFRHDCGVIMLKAMEIWDGDKKYDGKSMPQYTTEELLGIRKKYVCDWILDNENITRMEALQLYGIV</sequence>